<dbReference type="PANTHER" id="PTHR35561">
    <property type="entry name" value="RNA 2',3'-CYCLIC PHOSPHODIESTERASE"/>
    <property type="match status" value="1"/>
</dbReference>
<feature type="short sequence motif" description="HXTX 2" evidence="2">
    <location>
        <begin position="126"/>
        <end position="129"/>
    </location>
</feature>
<feature type="active site" description="Proton donor" evidence="2">
    <location>
        <position position="40"/>
    </location>
</feature>
<dbReference type="EMBL" id="FOXR01000007">
    <property type="protein sequence ID" value="SFP95641.1"/>
    <property type="molecule type" value="Genomic_DNA"/>
</dbReference>
<dbReference type="InterPro" id="IPR009097">
    <property type="entry name" value="Cyclic_Pdiesterase"/>
</dbReference>
<dbReference type="InterPro" id="IPR014051">
    <property type="entry name" value="Phosphoesterase_HXTX"/>
</dbReference>
<proteinExistence type="inferred from homology"/>
<feature type="domain" description="Phosphoesterase HXTX" evidence="3">
    <location>
        <begin position="10"/>
        <end position="86"/>
    </location>
</feature>
<dbReference type="NCBIfam" id="TIGR02258">
    <property type="entry name" value="2_5_ligase"/>
    <property type="match status" value="1"/>
</dbReference>
<evidence type="ECO:0000256" key="1">
    <source>
        <dbReference type="ARBA" id="ARBA00022801"/>
    </source>
</evidence>
<keyword evidence="1 2" id="KW-0378">Hydrolase</keyword>
<reference evidence="4 5" key="1">
    <citation type="submission" date="2016-10" db="EMBL/GenBank/DDBJ databases">
        <authorList>
            <person name="de Groot N.N."/>
        </authorList>
    </citation>
    <scope>NUCLEOTIDE SEQUENCE [LARGE SCALE GENOMIC DNA]</scope>
    <source>
        <strain evidence="4 5">DSM 20678</strain>
    </source>
</reference>
<organism evidence="4 5">
    <name type="scientific">Caldicoprobacter faecalis</name>
    <dbReference type="NCBI Taxonomy" id="937334"/>
    <lineage>
        <taxon>Bacteria</taxon>
        <taxon>Bacillati</taxon>
        <taxon>Bacillota</taxon>
        <taxon>Clostridia</taxon>
        <taxon>Caldicoprobacterales</taxon>
        <taxon>Caldicoprobacteraceae</taxon>
        <taxon>Caldicoprobacter</taxon>
    </lineage>
</organism>
<comment type="catalytic activity">
    <reaction evidence="2">
        <text>a 3'-end 2',3'-cyclophospho-ribonucleotide-RNA + H2O = a 3'-end 2'-phospho-ribonucleotide-RNA + H(+)</text>
        <dbReference type="Rhea" id="RHEA:11828"/>
        <dbReference type="Rhea" id="RHEA-COMP:10464"/>
        <dbReference type="Rhea" id="RHEA-COMP:17353"/>
        <dbReference type="ChEBI" id="CHEBI:15377"/>
        <dbReference type="ChEBI" id="CHEBI:15378"/>
        <dbReference type="ChEBI" id="CHEBI:83064"/>
        <dbReference type="ChEBI" id="CHEBI:173113"/>
        <dbReference type="EC" id="3.1.4.58"/>
    </reaction>
</comment>
<feature type="active site" description="Proton acceptor" evidence="2">
    <location>
        <position position="126"/>
    </location>
</feature>
<dbReference type="PANTHER" id="PTHR35561:SF1">
    <property type="entry name" value="RNA 2',3'-CYCLIC PHOSPHODIESTERASE"/>
    <property type="match status" value="1"/>
</dbReference>
<evidence type="ECO:0000313" key="5">
    <source>
        <dbReference type="Proteomes" id="UP000198577"/>
    </source>
</evidence>
<dbReference type="GO" id="GO:0016874">
    <property type="term" value="F:ligase activity"/>
    <property type="evidence" value="ECO:0007669"/>
    <property type="project" value="UniProtKB-KW"/>
</dbReference>
<comment type="similarity">
    <text evidence="2">Belongs to the 2H phosphoesterase superfamily. ThpR family.</text>
</comment>
<dbReference type="Gene3D" id="3.90.1140.10">
    <property type="entry name" value="Cyclic phosphodiesterase"/>
    <property type="match status" value="1"/>
</dbReference>
<dbReference type="Proteomes" id="UP000198577">
    <property type="component" value="Unassembled WGS sequence"/>
</dbReference>
<dbReference type="Pfam" id="PF02834">
    <property type="entry name" value="LigT_PEase"/>
    <property type="match status" value="1"/>
</dbReference>
<keyword evidence="4" id="KW-0436">Ligase</keyword>
<feature type="short sequence motif" description="HXTX 1" evidence="2">
    <location>
        <begin position="40"/>
        <end position="43"/>
    </location>
</feature>
<evidence type="ECO:0000256" key="2">
    <source>
        <dbReference type="HAMAP-Rule" id="MF_01940"/>
    </source>
</evidence>
<name>A0A1I5UK04_9FIRM</name>
<dbReference type="EC" id="3.1.4.58" evidence="2"/>
<evidence type="ECO:0000313" key="4">
    <source>
        <dbReference type="EMBL" id="SFP95641.1"/>
    </source>
</evidence>
<dbReference type="AlphaFoldDB" id="A0A1I5UK04"/>
<gene>
    <name evidence="4" type="ORF">SAMN05444406_10771</name>
</gene>
<dbReference type="OrthoDB" id="9789350at2"/>
<dbReference type="GO" id="GO:0004113">
    <property type="term" value="F:2',3'-cyclic-nucleotide 3'-phosphodiesterase activity"/>
    <property type="evidence" value="ECO:0007669"/>
    <property type="project" value="InterPro"/>
</dbReference>
<evidence type="ECO:0000259" key="3">
    <source>
        <dbReference type="Pfam" id="PF02834"/>
    </source>
</evidence>
<protein>
    <recommendedName>
        <fullName evidence="2">RNA 2',3'-cyclic phosphodiesterase</fullName>
        <shortName evidence="2">RNA 2',3'-CPDase</shortName>
        <ecNumber evidence="2">3.1.4.58</ecNumber>
    </recommendedName>
</protein>
<dbReference type="HAMAP" id="MF_01940">
    <property type="entry name" value="RNA_CPDase"/>
    <property type="match status" value="1"/>
</dbReference>
<dbReference type="SUPFAM" id="SSF55144">
    <property type="entry name" value="LigT-like"/>
    <property type="match status" value="1"/>
</dbReference>
<dbReference type="InterPro" id="IPR004175">
    <property type="entry name" value="RNA_CPDase"/>
</dbReference>
<comment type="function">
    <text evidence="2">Hydrolyzes RNA 2',3'-cyclic phosphodiester to an RNA 2'-phosphomonoester.</text>
</comment>
<accession>A0A1I5UK04</accession>
<keyword evidence="5" id="KW-1185">Reference proteome</keyword>
<dbReference type="GO" id="GO:0008664">
    <property type="term" value="F:RNA 2',3'-cyclic 3'-phosphodiesterase activity"/>
    <property type="evidence" value="ECO:0007669"/>
    <property type="project" value="UniProtKB-EC"/>
</dbReference>
<sequence length="184" mass="20810">MRVFIAIEFEQHIKDYLNKIQKQVMSYSTDGNFSRPENFHLTLKFIGEVQPSFLGSITAAMAQSVHGIKPFKLRLHNLGNFPRGNKMIIWMGVGGELDVLNLLFNQLETSLGSIGIAKDTRGYSPHITLGREVRLAVPFSKVASAVAIDHQQQIIEVHKISLMESKREEGRLMYIPLHRQPLAD</sequence>
<dbReference type="STRING" id="937334.SAMN05444406_10771"/>
<dbReference type="RefSeq" id="WP_092282149.1">
    <property type="nucleotide sequence ID" value="NZ_FOXR01000007.1"/>
</dbReference>